<comment type="caution">
    <text evidence="3">The sequence shown here is derived from an EMBL/GenBank/DDBJ whole genome shotgun (WGS) entry which is preliminary data.</text>
</comment>
<dbReference type="InterPro" id="IPR001648">
    <property type="entry name" value="Ribosomal_bS18"/>
</dbReference>
<dbReference type="GO" id="GO:0005763">
    <property type="term" value="C:mitochondrial small ribosomal subunit"/>
    <property type="evidence" value="ECO:0007669"/>
    <property type="project" value="TreeGrafter"/>
</dbReference>
<dbReference type="Pfam" id="PF01084">
    <property type="entry name" value="Ribosomal_S18"/>
    <property type="match status" value="1"/>
</dbReference>
<keyword evidence="2" id="KW-0687">Ribonucleoprotein</keyword>
<evidence type="ECO:0000256" key="2">
    <source>
        <dbReference type="ARBA" id="ARBA00023274"/>
    </source>
</evidence>
<evidence type="ECO:0000256" key="1">
    <source>
        <dbReference type="ARBA" id="ARBA00022980"/>
    </source>
</evidence>
<dbReference type="EMBL" id="LJIG01016326">
    <property type="protein sequence ID" value="KRT80938.1"/>
    <property type="molecule type" value="Genomic_DNA"/>
</dbReference>
<evidence type="ECO:0000313" key="3">
    <source>
        <dbReference type="EMBL" id="KRT80938.1"/>
    </source>
</evidence>
<sequence length="119" mass="13653">MSIWRSIINPSFNRIIHRPVIIRSLSINPPLCLKQIMEVKEGNNIVVSGSYEESPRKPFLIKSSCEDSCILCQLDLHIKHTDVLILSQFVRNDGCMLPRRITKLCLKQQKMMSTLVTMA</sequence>
<dbReference type="Gene3D" id="4.10.640.10">
    <property type="entry name" value="Ribosomal protein S18"/>
    <property type="match status" value="1"/>
</dbReference>
<protein>
    <recommendedName>
        <fullName evidence="5">Ribosomal protein</fullName>
    </recommendedName>
</protein>
<gene>
    <name evidence="3" type="ORF">AMK59_5245</name>
</gene>
<accession>A0A0T6B0T0</accession>
<evidence type="ECO:0008006" key="5">
    <source>
        <dbReference type="Google" id="ProtNLM"/>
    </source>
</evidence>
<organism evidence="3 4">
    <name type="scientific">Oryctes borbonicus</name>
    <dbReference type="NCBI Taxonomy" id="1629725"/>
    <lineage>
        <taxon>Eukaryota</taxon>
        <taxon>Metazoa</taxon>
        <taxon>Ecdysozoa</taxon>
        <taxon>Arthropoda</taxon>
        <taxon>Hexapoda</taxon>
        <taxon>Insecta</taxon>
        <taxon>Pterygota</taxon>
        <taxon>Neoptera</taxon>
        <taxon>Endopterygota</taxon>
        <taxon>Coleoptera</taxon>
        <taxon>Polyphaga</taxon>
        <taxon>Scarabaeiformia</taxon>
        <taxon>Scarabaeidae</taxon>
        <taxon>Dynastinae</taxon>
        <taxon>Oryctes</taxon>
    </lineage>
</organism>
<feature type="non-terminal residue" evidence="3">
    <location>
        <position position="119"/>
    </location>
</feature>
<proteinExistence type="predicted"/>
<keyword evidence="4" id="KW-1185">Reference proteome</keyword>
<name>A0A0T6B0T0_9SCAR</name>
<evidence type="ECO:0000313" key="4">
    <source>
        <dbReference type="Proteomes" id="UP000051574"/>
    </source>
</evidence>
<dbReference type="OrthoDB" id="10054543at2759"/>
<dbReference type="PANTHER" id="PTHR13479">
    <property type="entry name" value="30S RIBOSOMAL PROTEIN S18"/>
    <property type="match status" value="1"/>
</dbReference>
<dbReference type="GO" id="GO:0032543">
    <property type="term" value="P:mitochondrial translation"/>
    <property type="evidence" value="ECO:0007669"/>
    <property type="project" value="TreeGrafter"/>
</dbReference>
<dbReference type="SUPFAM" id="SSF46911">
    <property type="entry name" value="Ribosomal protein S18"/>
    <property type="match status" value="1"/>
</dbReference>
<dbReference type="PANTHER" id="PTHR13479:SF66">
    <property type="entry name" value="LARGE RIBOSOMAL SUBUNIT PROTEIN ML66"/>
    <property type="match status" value="1"/>
</dbReference>
<keyword evidence="1" id="KW-0689">Ribosomal protein</keyword>
<dbReference type="GO" id="GO:0070181">
    <property type="term" value="F:small ribosomal subunit rRNA binding"/>
    <property type="evidence" value="ECO:0007669"/>
    <property type="project" value="TreeGrafter"/>
</dbReference>
<dbReference type="AlphaFoldDB" id="A0A0T6B0T0"/>
<reference evidence="3 4" key="1">
    <citation type="submission" date="2015-09" db="EMBL/GenBank/DDBJ databases">
        <title>Draft genome of the scarab beetle Oryctes borbonicus.</title>
        <authorList>
            <person name="Meyer J.M."/>
            <person name="Markov G.V."/>
            <person name="Baskaran P."/>
            <person name="Herrmann M."/>
            <person name="Sommer R.J."/>
            <person name="Roedelsperger C."/>
        </authorList>
    </citation>
    <scope>NUCLEOTIDE SEQUENCE [LARGE SCALE GENOMIC DNA]</scope>
    <source>
        <strain evidence="3">OB123</strain>
        <tissue evidence="3">Whole animal</tissue>
    </source>
</reference>
<dbReference type="GO" id="GO:0003735">
    <property type="term" value="F:structural constituent of ribosome"/>
    <property type="evidence" value="ECO:0007669"/>
    <property type="project" value="InterPro"/>
</dbReference>
<dbReference type="InterPro" id="IPR036870">
    <property type="entry name" value="Ribosomal_bS18_sf"/>
</dbReference>
<dbReference type="Proteomes" id="UP000051574">
    <property type="component" value="Unassembled WGS sequence"/>
</dbReference>